<dbReference type="EMBL" id="JAHKKG010000006">
    <property type="protein sequence ID" value="MBU2665851.1"/>
    <property type="molecule type" value="Genomic_DNA"/>
</dbReference>
<gene>
    <name evidence="6" type="ORF">KOI35_20275</name>
</gene>
<dbReference type="SUPFAM" id="SSF53955">
    <property type="entry name" value="Lysozyme-like"/>
    <property type="match status" value="1"/>
</dbReference>
<sequence length="472" mass="48549">MGRHRSGLAPRRWALVLSLVTASAAYGLMQLTSAPGASAATGALPSSPVAVVSTPSGGGYWIASRTGEVVSYGDAPALPGVRVSNVVGMAATPSGGGVWLAGADGGVFSLGDAGFYKSLPGLGVHVNNIVGIASTPSGRGYWLTGADGGVFAFGDAGFYKSLPGLNVRVNNIVGIAPTPSGRGYWLAGADGGVFAFGDAGFYKSLPGLNVRVNNIVGITATPSGRGYWLTGSDGGVFAFGDAGFYQSLGGVRLNAPVAGMTRTRSGAGYLMVARDGGVFAFGDARFRGRPTVADVPVPADAGSRQPARTRTLSNAGVDFIATWEGFRPTAYNDGYGTCTIGYGFVLHKGRCTAADASQRMDQDLAKSMLRDKAEHTYAAALRSAQPDVPLTQTEFDALVDLVFNTGPAPVQTGTIGADLRARAYGSIPEHFRLYVKAGGTKSCGLYSRRVSDGNLFAHASYARLAPACPFKG</sequence>
<dbReference type="Proteomes" id="UP001519654">
    <property type="component" value="Unassembled WGS sequence"/>
</dbReference>
<dbReference type="InterPro" id="IPR033907">
    <property type="entry name" value="Endolysin_autolysin"/>
</dbReference>
<feature type="chain" id="PRO_5045953990" description="Lysozyme" evidence="5">
    <location>
        <begin position="40"/>
        <end position="472"/>
    </location>
</feature>
<evidence type="ECO:0000256" key="2">
    <source>
        <dbReference type="ARBA" id="ARBA00022638"/>
    </source>
</evidence>
<dbReference type="InterPro" id="IPR051018">
    <property type="entry name" value="Bacteriophage_GH24"/>
</dbReference>
<dbReference type="InterPro" id="IPR002196">
    <property type="entry name" value="Glyco_hydro_24"/>
</dbReference>
<accession>A0ABS5YR90</accession>
<comment type="similarity">
    <text evidence="4">Belongs to the glycosyl hydrolase 24 family.</text>
</comment>
<dbReference type="CDD" id="cd00737">
    <property type="entry name" value="lyz_endolysin_autolysin"/>
    <property type="match status" value="1"/>
</dbReference>
<name>A0ABS5YR90_9ACTN</name>
<reference evidence="6 7" key="1">
    <citation type="submission" date="2021-06" db="EMBL/GenBank/DDBJ databases">
        <title>Actinoplanes lichenicola sp. nov., and Actinoplanes ovalisporus sp. nov., isolated from lichen in Thailand.</title>
        <authorList>
            <person name="Saeng-In P."/>
            <person name="Kanchanasin P."/>
            <person name="Yuki M."/>
            <person name="Kudo T."/>
            <person name="Ohkuma M."/>
            <person name="Phongsopitanun W."/>
            <person name="Tanasupawat S."/>
        </authorList>
    </citation>
    <scope>NUCLEOTIDE SEQUENCE [LARGE SCALE GENOMIC DNA]</scope>
    <source>
        <strain evidence="6 7">NBRC 110975</strain>
    </source>
</reference>
<dbReference type="InterPro" id="IPR023347">
    <property type="entry name" value="Lysozyme_dom_sf"/>
</dbReference>
<evidence type="ECO:0000313" key="6">
    <source>
        <dbReference type="EMBL" id="MBU2665851.1"/>
    </source>
</evidence>
<dbReference type="PANTHER" id="PTHR38107">
    <property type="match status" value="1"/>
</dbReference>
<dbReference type="Gene3D" id="1.10.530.40">
    <property type="match status" value="1"/>
</dbReference>
<comment type="catalytic activity">
    <reaction evidence="4">
        <text>Hydrolysis of (1-&gt;4)-beta-linkages between N-acetylmuramic acid and N-acetyl-D-glucosamine residues in a peptidoglycan and between N-acetyl-D-glucosamine residues in chitodextrins.</text>
        <dbReference type="EC" id="3.2.1.17"/>
    </reaction>
</comment>
<keyword evidence="7" id="KW-1185">Reference proteome</keyword>
<keyword evidence="2 4" id="KW-0081">Bacteriolytic enzyme</keyword>
<feature type="signal peptide" evidence="5">
    <location>
        <begin position="1"/>
        <end position="39"/>
    </location>
</feature>
<evidence type="ECO:0000313" key="7">
    <source>
        <dbReference type="Proteomes" id="UP001519654"/>
    </source>
</evidence>
<keyword evidence="3" id="KW-1035">Host cytoplasm</keyword>
<dbReference type="InterPro" id="IPR023346">
    <property type="entry name" value="Lysozyme-like_dom_sf"/>
</dbReference>
<keyword evidence="4" id="KW-0378">Hydrolase</keyword>
<comment type="caution">
    <text evidence="6">The sequence shown here is derived from an EMBL/GenBank/DDBJ whole genome shotgun (WGS) entry which is preliminary data.</text>
</comment>
<dbReference type="PANTHER" id="PTHR38107:SF3">
    <property type="entry name" value="LYSOZYME RRRD-RELATED"/>
    <property type="match status" value="1"/>
</dbReference>
<keyword evidence="1 4" id="KW-0929">Antimicrobial</keyword>
<evidence type="ECO:0000256" key="5">
    <source>
        <dbReference type="SAM" id="SignalP"/>
    </source>
</evidence>
<evidence type="ECO:0000256" key="4">
    <source>
        <dbReference type="RuleBase" id="RU003788"/>
    </source>
</evidence>
<dbReference type="RefSeq" id="WP_215789072.1">
    <property type="nucleotide sequence ID" value="NZ_JAHKKG010000006.1"/>
</dbReference>
<evidence type="ECO:0000256" key="3">
    <source>
        <dbReference type="ARBA" id="ARBA00023200"/>
    </source>
</evidence>
<dbReference type="Pfam" id="PF00959">
    <property type="entry name" value="Phage_lysozyme"/>
    <property type="match status" value="1"/>
</dbReference>
<proteinExistence type="inferred from homology"/>
<keyword evidence="5" id="KW-0732">Signal</keyword>
<dbReference type="EC" id="3.2.1.17" evidence="4"/>
<protein>
    <recommendedName>
        <fullName evidence="4">Lysozyme</fullName>
        <ecNumber evidence="4">3.2.1.17</ecNumber>
    </recommendedName>
</protein>
<evidence type="ECO:0000256" key="1">
    <source>
        <dbReference type="ARBA" id="ARBA00022529"/>
    </source>
</evidence>
<keyword evidence="4" id="KW-0326">Glycosidase</keyword>
<dbReference type="SUPFAM" id="SSF63829">
    <property type="entry name" value="Calcium-dependent phosphotriesterase"/>
    <property type="match status" value="1"/>
</dbReference>
<organism evidence="6 7">
    <name type="scientific">Paractinoplanes bogorensis</name>
    <dbReference type="NCBI Taxonomy" id="1610840"/>
    <lineage>
        <taxon>Bacteria</taxon>
        <taxon>Bacillati</taxon>
        <taxon>Actinomycetota</taxon>
        <taxon>Actinomycetes</taxon>
        <taxon>Micromonosporales</taxon>
        <taxon>Micromonosporaceae</taxon>
        <taxon>Paractinoplanes</taxon>
    </lineage>
</organism>